<evidence type="ECO:0000313" key="12">
    <source>
        <dbReference type="EMBL" id="MDK2122527.1"/>
    </source>
</evidence>
<gene>
    <name evidence="12" type="ORF">PZA18_00525</name>
</gene>
<keyword evidence="4" id="KW-1003">Cell membrane</keyword>
<dbReference type="SUPFAM" id="SSF74653">
    <property type="entry name" value="TolA/TonB C-terminal domain"/>
    <property type="match status" value="1"/>
</dbReference>
<dbReference type="InterPro" id="IPR037682">
    <property type="entry name" value="TonB_C"/>
</dbReference>
<dbReference type="InterPro" id="IPR051045">
    <property type="entry name" value="TonB-dependent_transducer"/>
</dbReference>
<name>A0ABT7DR18_9NEIS</name>
<comment type="caution">
    <text evidence="12">The sequence shown here is derived from an EMBL/GenBank/DDBJ whole genome shotgun (WGS) entry which is preliminary data.</text>
</comment>
<evidence type="ECO:0000256" key="1">
    <source>
        <dbReference type="ARBA" id="ARBA00004383"/>
    </source>
</evidence>
<dbReference type="PROSITE" id="PS52015">
    <property type="entry name" value="TONB_CTD"/>
    <property type="match status" value="1"/>
</dbReference>
<keyword evidence="3" id="KW-0813">Transport</keyword>
<dbReference type="PANTHER" id="PTHR33446:SF11">
    <property type="entry name" value="TONB3"/>
    <property type="match status" value="1"/>
</dbReference>
<dbReference type="NCBIfam" id="TIGR01352">
    <property type="entry name" value="tonB_Cterm"/>
    <property type="match status" value="1"/>
</dbReference>
<keyword evidence="8 10" id="KW-1133">Transmembrane helix</keyword>
<dbReference type="PANTHER" id="PTHR33446">
    <property type="entry name" value="PROTEIN TONB-RELATED"/>
    <property type="match status" value="1"/>
</dbReference>
<evidence type="ECO:0000256" key="5">
    <source>
        <dbReference type="ARBA" id="ARBA00022519"/>
    </source>
</evidence>
<evidence type="ECO:0000256" key="10">
    <source>
        <dbReference type="SAM" id="Phobius"/>
    </source>
</evidence>
<keyword evidence="13" id="KW-1185">Reference proteome</keyword>
<sequence>MVNSALFMQDASLGLMSSTTLNVSARSDQWLIGAVAFSIALHGLVIFGLRFSPPDPRKLLDRAPLDIILVNSKSQTAPEKPDALAQVNLDGGGNTDAENRRVKTPLPVDDNAEQSEQVTQVAKRQIELEQQQSQLMTQLKLSPNQVLVNDAKPQPHTQPVEGINVDAERLRAQQIAKLEGEISRRIDEYQTKPRKAFVGARTKGVVEARYVDDWRIKIERIGNLNYPKASNGERLYGQLRITVEIRTDGSVSAIEVNRSSGNPVLDESAKRIVQLASPFPRLPAGIVDNAGKPADILSITRTWRFTRGDNSLDD</sequence>
<evidence type="ECO:0000256" key="8">
    <source>
        <dbReference type="ARBA" id="ARBA00022989"/>
    </source>
</evidence>
<dbReference type="Gene3D" id="3.30.1150.10">
    <property type="match status" value="1"/>
</dbReference>
<protein>
    <submittedName>
        <fullName evidence="12">TonB family protein</fullName>
    </submittedName>
</protein>
<organism evidence="12 13">
    <name type="scientific">Parachitinimonas caeni</name>
    <dbReference type="NCBI Taxonomy" id="3031301"/>
    <lineage>
        <taxon>Bacteria</taxon>
        <taxon>Pseudomonadati</taxon>
        <taxon>Pseudomonadota</taxon>
        <taxon>Betaproteobacteria</taxon>
        <taxon>Neisseriales</taxon>
        <taxon>Chitinibacteraceae</taxon>
        <taxon>Parachitinimonas</taxon>
    </lineage>
</organism>
<evidence type="ECO:0000256" key="4">
    <source>
        <dbReference type="ARBA" id="ARBA00022475"/>
    </source>
</evidence>
<evidence type="ECO:0000256" key="9">
    <source>
        <dbReference type="ARBA" id="ARBA00023136"/>
    </source>
</evidence>
<dbReference type="EMBL" id="JARRAF010000001">
    <property type="protein sequence ID" value="MDK2122527.1"/>
    <property type="molecule type" value="Genomic_DNA"/>
</dbReference>
<reference evidence="12" key="1">
    <citation type="submission" date="2023-03" db="EMBL/GenBank/DDBJ databases">
        <title>Chitinimonas shenzhenensis gen. nov., sp. nov., a novel member of family Burkholderiaceae isolated from activated sludge collected in Shen Zhen, China.</title>
        <authorList>
            <person name="Wang X."/>
        </authorList>
    </citation>
    <scope>NUCLEOTIDE SEQUENCE</scope>
    <source>
        <strain evidence="12">DQS-5</strain>
    </source>
</reference>
<feature type="transmembrane region" description="Helical" evidence="10">
    <location>
        <begin position="30"/>
        <end position="49"/>
    </location>
</feature>
<keyword evidence="6 10" id="KW-0812">Transmembrane</keyword>
<evidence type="ECO:0000259" key="11">
    <source>
        <dbReference type="PROSITE" id="PS52015"/>
    </source>
</evidence>
<evidence type="ECO:0000256" key="2">
    <source>
        <dbReference type="ARBA" id="ARBA00006555"/>
    </source>
</evidence>
<keyword evidence="5" id="KW-0997">Cell inner membrane</keyword>
<dbReference type="Proteomes" id="UP001172778">
    <property type="component" value="Unassembled WGS sequence"/>
</dbReference>
<comment type="subcellular location">
    <subcellularLocation>
        <location evidence="1">Cell inner membrane</location>
        <topology evidence="1">Single-pass membrane protein</topology>
        <orientation evidence="1">Periplasmic side</orientation>
    </subcellularLocation>
</comment>
<dbReference type="RefSeq" id="WP_284098810.1">
    <property type="nucleotide sequence ID" value="NZ_JARRAF010000001.1"/>
</dbReference>
<keyword evidence="9 10" id="KW-0472">Membrane</keyword>
<evidence type="ECO:0000256" key="6">
    <source>
        <dbReference type="ARBA" id="ARBA00022692"/>
    </source>
</evidence>
<evidence type="ECO:0000313" key="13">
    <source>
        <dbReference type="Proteomes" id="UP001172778"/>
    </source>
</evidence>
<accession>A0ABT7DR18</accession>
<comment type="similarity">
    <text evidence="2">Belongs to the TonB family.</text>
</comment>
<keyword evidence="7" id="KW-0653">Protein transport</keyword>
<dbReference type="InterPro" id="IPR006260">
    <property type="entry name" value="TonB/TolA_C"/>
</dbReference>
<evidence type="ECO:0000256" key="3">
    <source>
        <dbReference type="ARBA" id="ARBA00022448"/>
    </source>
</evidence>
<proteinExistence type="inferred from homology"/>
<feature type="domain" description="TonB C-terminal" evidence="11">
    <location>
        <begin position="211"/>
        <end position="306"/>
    </location>
</feature>
<dbReference type="Pfam" id="PF03544">
    <property type="entry name" value="TonB_C"/>
    <property type="match status" value="1"/>
</dbReference>
<evidence type="ECO:0000256" key="7">
    <source>
        <dbReference type="ARBA" id="ARBA00022927"/>
    </source>
</evidence>